<evidence type="ECO:0000256" key="12">
    <source>
        <dbReference type="HAMAP-Rule" id="MF_01576"/>
    </source>
</evidence>
<evidence type="ECO:0000256" key="11">
    <source>
        <dbReference type="ARBA" id="ARBA00023268"/>
    </source>
</evidence>
<keyword evidence="4 12" id="KW-0028">Amino-acid biosynthesis</keyword>
<dbReference type="InterPro" id="IPR036291">
    <property type="entry name" value="NAD(P)-bd_dom_sf"/>
</dbReference>
<dbReference type="Pfam" id="PF00763">
    <property type="entry name" value="THF_DHG_CYH"/>
    <property type="match status" value="1"/>
</dbReference>
<dbReference type="NCBIfam" id="NF010783">
    <property type="entry name" value="PRK14186.1"/>
    <property type="match status" value="1"/>
</dbReference>
<dbReference type="FunFam" id="3.40.50.720:FF:000094">
    <property type="entry name" value="Bifunctional protein FolD"/>
    <property type="match status" value="1"/>
</dbReference>
<feature type="binding site" evidence="12">
    <location>
        <position position="229"/>
    </location>
    <ligand>
        <name>NADP(+)</name>
        <dbReference type="ChEBI" id="CHEBI:58349"/>
    </ligand>
</feature>
<proteinExistence type="inferred from homology"/>
<evidence type="ECO:0000256" key="10">
    <source>
        <dbReference type="ARBA" id="ARBA00023167"/>
    </source>
</evidence>
<evidence type="ECO:0000256" key="8">
    <source>
        <dbReference type="ARBA" id="ARBA00023002"/>
    </source>
</evidence>
<organism evidence="15 16">
    <name type="scientific">Candidatus Termititenax dinenymphae</name>
    <dbReference type="NCBI Taxonomy" id="2218523"/>
    <lineage>
        <taxon>Bacteria</taxon>
        <taxon>Bacillati</taxon>
        <taxon>Candidatus Margulisiibacteriota</taxon>
        <taxon>Candidatus Termititenacia</taxon>
        <taxon>Candidatus Termititenacales</taxon>
        <taxon>Candidatus Termititenacaceae</taxon>
        <taxon>Candidatus Termititenax</taxon>
    </lineage>
</organism>
<dbReference type="PRINTS" id="PR00085">
    <property type="entry name" value="THFDHDRGNASE"/>
</dbReference>
<dbReference type="HAMAP" id="MF_01576">
    <property type="entry name" value="THF_DHG_CYH"/>
    <property type="match status" value="1"/>
</dbReference>
<keyword evidence="3 12" id="KW-0554">One-carbon metabolism</keyword>
<dbReference type="Pfam" id="PF02882">
    <property type="entry name" value="THF_DHG_CYH_C"/>
    <property type="match status" value="1"/>
</dbReference>
<dbReference type="GO" id="GO:0035999">
    <property type="term" value="P:tetrahydrofolate interconversion"/>
    <property type="evidence" value="ECO:0007669"/>
    <property type="project" value="UniProtKB-UniRule"/>
</dbReference>
<comment type="pathway">
    <text evidence="1 12">One-carbon metabolism; tetrahydrofolate interconversion.</text>
</comment>
<name>A0A388TK42_9BACT</name>
<dbReference type="NCBIfam" id="NF008058">
    <property type="entry name" value="PRK10792.1"/>
    <property type="match status" value="1"/>
</dbReference>
<dbReference type="GO" id="GO:0006164">
    <property type="term" value="P:purine nucleotide biosynthetic process"/>
    <property type="evidence" value="ECO:0007669"/>
    <property type="project" value="UniProtKB-KW"/>
</dbReference>
<dbReference type="Gene3D" id="3.40.50.10860">
    <property type="entry name" value="Leucine Dehydrogenase, chain A, domain 1"/>
    <property type="match status" value="1"/>
</dbReference>
<dbReference type="UniPathway" id="UPA00193"/>
<dbReference type="SUPFAM" id="SSF53223">
    <property type="entry name" value="Aminoacid dehydrogenase-like, N-terminal domain"/>
    <property type="match status" value="1"/>
</dbReference>
<evidence type="ECO:0000256" key="7">
    <source>
        <dbReference type="ARBA" id="ARBA00022857"/>
    </source>
</evidence>
<dbReference type="InterPro" id="IPR000672">
    <property type="entry name" value="THF_DH/CycHdrlase"/>
</dbReference>
<dbReference type="EC" id="3.5.4.9" evidence="12"/>
<evidence type="ECO:0000259" key="14">
    <source>
        <dbReference type="Pfam" id="PF02882"/>
    </source>
</evidence>
<feature type="domain" description="Tetrahydrofolate dehydrogenase/cyclohydrolase NAD(P)-binding" evidence="14">
    <location>
        <begin position="137"/>
        <end position="276"/>
    </location>
</feature>
<reference evidence="15 16" key="1">
    <citation type="journal article" date="2019" name="ISME J.">
        <title>Genome analyses of uncultured TG2/ZB3 bacteria in 'Margulisbacteria' specifically attached to ectosymbiotic spirochetes of protists in the termite gut.</title>
        <authorList>
            <person name="Utami Y.D."/>
            <person name="Kuwahara H."/>
            <person name="Igai K."/>
            <person name="Murakami T."/>
            <person name="Sugaya K."/>
            <person name="Morikawa T."/>
            <person name="Nagura Y."/>
            <person name="Yuki M."/>
            <person name="Deevong P."/>
            <person name="Inoue T."/>
            <person name="Kihara K."/>
            <person name="Lo N."/>
            <person name="Yamada A."/>
            <person name="Ohkuma M."/>
            <person name="Hongoh Y."/>
        </authorList>
    </citation>
    <scope>NUCLEOTIDE SEQUENCE [LARGE SCALE GENOMIC DNA]</scope>
    <source>
        <strain evidence="15">RsDinE6-01</strain>
    </source>
</reference>
<evidence type="ECO:0000259" key="13">
    <source>
        <dbReference type="Pfam" id="PF00763"/>
    </source>
</evidence>
<keyword evidence="8 12" id="KW-0560">Oxidoreductase</keyword>
<dbReference type="InterPro" id="IPR020867">
    <property type="entry name" value="THF_DH/CycHdrlase_CS"/>
</dbReference>
<evidence type="ECO:0000256" key="6">
    <source>
        <dbReference type="ARBA" id="ARBA00022801"/>
    </source>
</evidence>
<dbReference type="InterPro" id="IPR046346">
    <property type="entry name" value="Aminoacid_DH-like_N_sf"/>
</dbReference>
<keyword evidence="9 12" id="KW-0368">Histidine biosynthesis</keyword>
<dbReference type="InterPro" id="IPR020631">
    <property type="entry name" value="THF_DH/CycHdrlase_NAD-bd_dom"/>
</dbReference>
<protein>
    <recommendedName>
        <fullName evidence="12">Bifunctional protein FolD</fullName>
    </recommendedName>
    <domain>
        <recommendedName>
            <fullName evidence="12">Methylenetetrahydrofolate dehydrogenase</fullName>
            <ecNumber evidence="12">1.5.1.5</ecNumber>
        </recommendedName>
    </domain>
    <domain>
        <recommendedName>
            <fullName evidence="12">Methenyltetrahydrofolate cyclohydrolase</fullName>
            <ecNumber evidence="12">3.5.4.9</ecNumber>
        </recommendedName>
    </domain>
</protein>
<comment type="caution">
    <text evidence="12">Lacks conserved residue(s) required for the propagation of feature annotation.</text>
</comment>
<comment type="catalytic activity">
    <reaction evidence="12">
        <text>(6R)-5,10-methenyltetrahydrofolate + H2O = (6R)-10-formyltetrahydrofolate + H(+)</text>
        <dbReference type="Rhea" id="RHEA:23700"/>
        <dbReference type="ChEBI" id="CHEBI:15377"/>
        <dbReference type="ChEBI" id="CHEBI:15378"/>
        <dbReference type="ChEBI" id="CHEBI:57455"/>
        <dbReference type="ChEBI" id="CHEBI:195366"/>
        <dbReference type="EC" id="3.5.4.9"/>
    </reaction>
</comment>
<dbReference type="GO" id="GO:0004477">
    <property type="term" value="F:methenyltetrahydrofolate cyclohydrolase activity"/>
    <property type="evidence" value="ECO:0007669"/>
    <property type="project" value="UniProtKB-UniRule"/>
</dbReference>
<comment type="catalytic activity">
    <reaction evidence="12">
        <text>(6R)-5,10-methylene-5,6,7,8-tetrahydrofolate + NADP(+) = (6R)-5,10-methenyltetrahydrofolate + NADPH</text>
        <dbReference type="Rhea" id="RHEA:22812"/>
        <dbReference type="ChEBI" id="CHEBI:15636"/>
        <dbReference type="ChEBI" id="CHEBI:57455"/>
        <dbReference type="ChEBI" id="CHEBI:57783"/>
        <dbReference type="ChEBI" id="CHEBI:58349"/>
        <dbReference type="EC" id="1.5.1.5"/>
    </reaction>
</comment>
<dbReference type="AlphaFoldDB" id="A0A388TK42"/>
<dbReference type="Proteomes" id="UP000282196">
    <property type="component" value="Unassembled WGS sequence"/>
</dbReference>
<sequence>MTAQIIDGKKIAQNIREQIKTEVAKMSVKPGLAVVLVGADPASQVYVNSKEKACQEIGFYSEVHRLPETTTEVELLALIDKLNQDPKINGFLVQLPLPEHINEEKVILAVDPAKDVDCFHPVNTGKLFNGIAAGILPCTPAGCIELIKSTGVALSEKDAVVVGRSNIVGKPATMLLLQNNCTVTVCHSRTKDLAAKVRQADIVVAAVGKVGLITGDMIKPGAIVIDVGTNRVNGKLTGDVDFNSAKEIAGFITPVPGGVGPMTIAMLMQNTLNAFLKK</sequence>
<feature type="domain" description="Tetrahydrofolate dehydrogenase/cyclohydrolase catalytic" evidence="13">
    <location>
        <begin position="6"/>
        <end position="117"/>
    </location>
</feature>
<evidence type="ECO:0000256" key="1">
    <source>
        <dbReference type="ARBA" id="ARBA00004777"/>
    </source>
</evidence>
<dbReference type="EMBL" id="BGZP01000010">
    <property type="protein sequence ID" value="GBR77649.1"/>
    <property type="molecule type" value="Genomic_DNA"/>
</dbReference>
<dbReference type="GO" id="GO:0000105">
    <property type="term" value="P:L-histidine biosynthetic process"/>
    <property type="evidence" value="ECO:0007669"/>
    <property type="project" value="UniProtKB-KW"/>
</dbReference>
<dbReference type="EC" id="1.5.1.5" evidence="12"/>
<keyword evidence="16" id="KW-1185">Reference proteome</keyword>
<evidence type="ECO:0000256" key="5">
    <source>
        <dbReference type="ARBA" id="ARBA00022755"/>
    </source>
</evidence>
<dbReference type="GO" id="GO:0004488">
    <property type="term" value="F:methylenetetrahydrofolate dehydrogenase (NADP+) activity"/>
    <property type="evidence" value="ECO:0007669"/>
    <property type="project" value="UniProtKB-UniRule"/>
</dbReference>
<dbReference type="InterPro" id="IPR020630">
    <property type="entry name" value="THF_DH/CycHdrlase_cat_dom"/>
</dbReference>
<dbReference type="PANTHER" id="PTHR48099:SF5">
    <property type="entry name" value="C-1-TETRAHYDROFOLATE SYNTHASE, CYTOPLASMIC"/>
    <property type="match status" value="1"/>
</dbReference>
<keyword evidence="6 12" id="KW-0378">Hydrolase</keyword>
<evidence type="ECO:0000256" key="3">
    <source>
        <dbReference type="ARBA" id="ARBA00022563"/>
    </source>
</evidence>
<dbReference type="PANTHER" id="PTHR48099">
    <property type="entry name" value="C-1-TETRAHYDROFOLATE SYNTHASE, CYTOPLASMIC-RELATED"/>
    <property type="match status" value="1"/>
</dbReference>
<comment type="similarity">
    <text evidence="12">Belongs to the tetrahydrofolate dehydrogenase/cyclohydrolase family.</text>
</comment>
<evidence type="ECO:0000313" key="16">
    <source>
        <dbReference type="Proteomes" id="UP000282196"/>
    </source>
</evidence>
<keyword evidence="7 12" id="KW-0521">NADP</keyword>
<gene>
    <name evidence="12 15" type="primary">folD</name>
    <name evidence="15" type="ORF">RDn1_308</name>
</gene>
<dbReference type="PROSITE" id="PS00767">
    <property type="entry name" value="THF_DHG_CYH_2"/>
    <property type="match status" value="1"/>
</dbReference>
<dbReference type="PROSITE" id="PS00766">
    <property type="entry name" value="THF_DHG_CYH_1"/>
    <property type="match status" value="1"/>
</dbReference>
<evidence type="ECO:0000256" key="4">
    <source>
        <dbReference type="ARBA" id="ARBA00022605"/>
    </source>
</evidence>
<accession>A0A388TK42</accession>
<dbReference type="FunFam" id="3.40.50.10860:FF:000005">
    <property type="entry name" value="C-1-tetrahydrofolate synthase, cytoplasmic, putative"/>
    <property type="match status" value="1"/>
</dbReference>
<dbReference type="GO" id="GO:0005829">
    <property type="term" value="C:cytosol"/>
    <property type="evidence" value="ECO:0007669"/>
    <property type="project" value="TreeGrafter"/>
</dbReference>
<keyword evidence="11 12" id="KW-0511">Multifunctional enzyme</keyword>
<evidence type="ECO:0000256" key="9">
    <source>
        <dbReference type="ARBA" id="ARBA00023102"/>
    </source>
</evidence>
<evidence type="ECO:0000313" key="15">
    <source>
        <dbReference type="EMBL" id="GBR77649.1"/>
    </source>
</evidence>
<feature type="binding site" evidence="12">
    <location>
        <begin position="163"/>
        <end position="165"/>
    </location>
    <ligand>
        <name>NADP(+)</name>
        <dbReference type="ChEBI" id="CHEBI:58349"/>
    </ligand>
</feature>
<keyword evidence="5 12" id="KW-0658">Purine biosynthesis</keyword>
<comment type="caution">
    <text evidence="15">The sequence shown here is derived from an EMBL/GenBank/DDBJ whole genome shotgun (WGS) entry which is preliminary data.</text>
</comment>
<comment type="function">
    <text evidence="12">Catalyzes the oxidation of 5,10-methylenetetrahydrofolate to 5,10-methenyltetrahydrofolate and then the hydrolysis of 5,10-methenyltetrahydrofolate to 10-formyltetrahydrofolate.</text>
</comment>
<dbReference type="CDD" id="cd01080">
    <property type="entry name" value="NAD_bind_m-THF_DH_Cyclohyd"/>
    <property type="match status" value="1"/>
</dbReference>
<dbReference type="SUPFAM" id="SSF51735">
    <property type="entry name" value="NAD(P)-binding Rossmann-fold domains"/>
    <property type="match status" value="1"/>
</dbReference>
<dbReference type="GO" id="GO:0009086">
    <property type="term" value="P:methionine biosynthetic process"/>
    <property type="evidence" value="ECO:0007669"/>
    <property type="project" value="UniProtKB-KW"/>
</dbReference>
<dbReference type="Gene3D" id="3.40.50.720">
    <property type="entry name" value="NAD(P)-binding Rossmann-like Domain"/>
    <property type="match status" value="1"/>
</dbReference>
<keyword evidence="10 12" id="KW-0486">Methionine biosynthesis</keyword>
<evidence type="ECO:0000256" key="2">
    <source>
        <dbReference type="ARBA" id="ARBA00011738"/>
    </source>
</evidence>
<comment type="subunit">
    <text evidence="2 12">Homodimer.</text>
</comment>